<name>W9G7Z3_9MICO</name>
<protein>
    <submittedName>
        <fullName evidence="8">Membrane protein</fullName>
    </submittedName>
</protein>
<accession>W9G7Z3</accession>
<gene>
    <name evidence="8" type="ORF">N865_00165</name>
</gene>
<dbReference type="InterPro" id="IPR027379">
    <property type="entry name" value="CLS_N"/>
</dbReference>
<keyword evidence="2" id="KW-1003">Cell membrane</keyword>
<dbReference type="Proteomes" id="UP000019489">
    <property type="component" value="Unassembled WGS sequence"/>
</dbReference>
<evidence type="ECO:0000256" key="2">
    <source>
        <dbReference type="ARBA" id="ARBA00022475"/>
    </source>
</evidence>
<feature type="transmembrane region" description="Helical" evidence="6">
    <location>
        <begin position="7"/>
        <end position="24"/>
    </location>
</feature>
<keyword evidence="5 6" id="KW-0472">Membrane</keyword>
<evidence type="ECO:0000256" key="6">
    <source>
        <dbReference type="SAM" id="Phobius"/>
    </source>
</evidence>
<dbReference type="RefSeq" id="WP_051510326.1">
    <property type="nucleotide sequence ID" value="NZ_AWSA01000013.1"/>
</dbReference>
<proteinExistence type="predicted"/>
<evidence type="ECO:0000256" key="4">
    <source>
        <dbReference type="ARBA" id="ARBA00022989"/>
    </source>
</evidence>
<dbReference type="EMBL" id="AWSA01000013">
    <property type="protein sequence ID" value="EWT02145.1"/>
    <property type="molecule type" value="Genomic_DNA"/>
</dbReference>
<sequence length="70" mass="8166">MHGVDTAYVGFFVVLVPLGFWVWALVDFSRTDERDMRTFTKPMWIVVLVLLNVLGALLWWAVGRADRVRR</sequence>
<organism evidence="8 9">
    <name type="scientific">Intrasporangium oryzae NRRL B-24470</name>
    <dbReference type="NCBI Taxonomy" id="1386089"/>
    <lineage>
        <taxon>Bacteria</taxon>
        <taxon>Bacillati</taxon>
        <taxon>Actinomycetota</taxon>
        <taxon>Actinomycetes</taxon>
        <taxon>Micrococcales</taxon>
        <taxon>Intrasporangiaceae</taxon>
        <taxon>Intrasporangium</taxon>
    </lineage>
</organism>
<evidence type="ECO:0000313" key="9">
    <source>
        <dbReference type="Proteomes" id="UP000019489"/>
    </source>
</evidence>
<keyword evidence="4 6" id="KW-1133">Transmembrane helix</keyword>
<dbReference type="STRING" id="1386089.N865_00165"/>
<comment type="subcellular location">
    <subcellularLocation>
        <location evidence="1">Cell membrane</location>
        <topology evidence="1">Multi-pass membrane protein</topology>
    </subcellularLocation>
</comment>
<evidence type="ECO:0000256" key="5">
    <source>
        <dbReference type="ARBA" id="ARBA00023136"/>
    </source>
</evidence>
<evidence type="ECO:0000313" key="8">
    <source>
        <dbReference type="EMBL" id="EWT02145.1"/>
    </source>
</evidence>
<reference evidence="8 9" key="1">
    <citation type="submission" date="2013-08" db="EMBL/GenBank/DDBJ databases">
        <title>Intrasporangium oryzae NRRL B-24470.</title>
        <authorList>
            <person name="Liu H."/>
            <person name="Wang G."/>
        </authorList>
    </citation>
    <scope>NUCLEOTIDE SEQUENCE [LARGE SCALE GENOMIC DNA]</scope>
    <source>
        <strain evidence="8 9">NRRL B-24470</strain>
    </source>
</reference>
<evidence type="ECO:0000259" key="7">
    <source>
        <dbReference type="Pfam" id="PF13396"/>
    </source>
</evidence>
<dbReference type="GO" id="GO:0005886">
    <property type="term" value="C:plasma membrane"/>
    <property type="evidence" value="ECO:0007669"/>
    <property type="project" value="UniProtKB-SubCell"/>
</dbReference>
<comment type="caution">
    <text evidence="8">The sequence shown here is derived from an EMBL/GenBank/DDBJ whole genome shotgun (WGS) entry which is preliminary data.</text>
</comment>
<evidence type="ECO:0000256" key="1">
    <source>
        <dbReference type="ARBA" id="ARBA00004651"/>
    </source>
</evidence>
<dbReference type="AlphaFoldDB" id="W9G7Z3"/>
<evidence type="ECO:0000256" key="3">
    <source>
        <dbReference type="ARBA" id="ARBA00022692"/>
    </source>
</evidence>
<dbReference type="Pfam" id="PF13396">
    <property type="entry name" value="PLDc_N"/>
    <property type="match status" value="1"/>
</dbReference>
<keyword evidence="9" id="KW-1185">Reference proteome</keyword>
<feature type="domain" description="Cardiolipin synthase N-terminal" evidence="7">
    <location>
        <begin position="20"/>
        <end position="64"/>
    </location>
</feature>
<keyword evidence="3 6" id="KW-0812">Transmembrane</keyword>
<feature type="transmembrane region" description="Helical" evidence="6">
    <location>
        <begin position="44"/>
        <end position="62"/>
    </location>
</feature>